<dbReference type="EMBL" id="FNVO01000001">
    <property type="protein sequence ID" value="SEF45634.1"/>
    <property type="molecule type" value="Genomic_DNA"/>
</dbReference>
<sequence>MAGKRRLKRVNRFNRITNHPGLTCLSRLSLTGLRSGFSSRQGAVASALVAGAVATSALTVAAQVPAQAAVGAAAPITALGKTSRVTESLTGVSPQSVGQAQAQTTLALGAPPAKAVRTVSAEDVIRVAESQVGTTEDDLGKSKFGRWYASTQRAKETLERDEGGYDTSVYEGAAWCAMFLAWAAQQAGTDALGADPYTVTYAQSFKDQGRWGTQPKPGAIVFFDWSGGDTIGGIDHVGMVTEVLDDGTVKTVEGNISDSVVSKIRSSNIVGYGYPDYAE</sequence>
<dbReference type="RefSeq" id="WP_103935571.1">
    <property type="nucleotide sequence ID" value="NZ_FNVO01000001.1"/>
</dbReference>
<name>A0A1H5S5L3_9ACTN</name>
<dbReference type="Gene3D" id="3.90.1720.10">
    <property type="entry name" value="endopeptidase domain like (from Nostoc punctiforme)"/>
    <property type="match status" value="1"/>
</dbReference>
<dbReference type="InterPro" id="IPR038765">
    <property type="entry name" value="Papain-like_cys_pep_sf"/>
</dbReference>
<dbReference type="InterPro" id="IPR007921">
    <property type="entry name" value="CHAP_dom"/>
</dbReference>
<keyword evidence="3" id="KW-1185">Reference proteome</keyword>
<dbReference type="OrthoDB" id="5124837at2"/>
<dbReference type="Proteomes" id="UP000236723">
    <property type="component" value="Unassembled WGS sequence"/>
</dbReference>
<organism evidence="2 3">
    <name type="scientific">Thermomonospora echinospora</name>
    <dbReference type="NCBI Taxonomy" id="1992"/>
    <lineage>
        <taxon>Bacteria</taxon>
        <taxon>Bacillati</taxon>
        <taxon>Actinomycetota</taxon>
        <taxon>Actinomycetes</taxon>
        <taxon>Streptosporangiales</taxon>
        <taxon>Thermomonosporaceae</taxon>
        <taxon>Thermomonospora</taxon>
    </lineage>
</organism>
<evidence type="ECO:0000313" key="2">
    <source>
        <dbReference type="EMBL" id="SEF45634.1"/>
    </source>
</evidence>
<dbReference type="SUPFAM" id="SSF54001">
    <property type="entry name" value="Cysteine proteinases"/>
    <property type="match status" value="1"/>
</dbReference>
<dbReference type="PROSITE" id="PS50911">
    <property type="entry name" value="CHAP"/>
    <property type="match status" value="1"/>
</dbReference>
<feature type="domain" description="Peptidase C51" evidence="1">
    <location>
        <begin position="151"/>
        <end position="279"/>
    </location>
</feature>
<reference evidence="3" key="1">
    <citation type="submission" date="2016-10" db="EMBL/GenBank/DDBJ databases">
        <authorList>
            <person name="Varghese N."/>
            <person name="Submissions S."/>
        </authorList>
    </citation>
    <scope>NUCLEOTIDE SEQUENCE [LARGE SCALE GENOMIC DNA]</scope>
    <source>
        <strain evidence="3">DSM 43163</strain>
    </source>
</reference>
<proteinExistence type="predicted"/>
<evidence type="ECO:0000313" key="3">
    <source>
        <dbReference type="Proteomes" id="UP000236723"/>
    </source>
</evidence>
<accession>A0A1H5S5L3</accession>
<dbReference type="Pfam" id="PF05257">
    <property type="entry name" value="CHAP"/>
    <property type="match status" value="1"/>
</dbReference>
<protein>
    <submittedName>
        <fullName evidence="2">CHAP domain-containing protein</fullName>
    </submittedName>
</protein>
<gene>
    <name evidence="2" type="ORF">SAMN04489712_10180</name>
</gene>
<dbReference type="AlphaFoldDB" id="A0A1H5S5L3"/>
<evidence type="ECO:0000259" key="1">
    <source>
        <dbReference type="PROSITE" id="PS50911"/>
    </source>
</evidence>